<dbReference type="PANTHER" id="PTHR24320:SF252">
    <property type="entry name" value="DEHYDROGENASE_REDUCTASE FAMILY PROTEIN, PUTATIVE (AFU_ORTHOLOGUE AFUA_3G08550)-RELATED"/>
    <property type="match status" value="1"/>
</dbReference>
<accession>A0AAN6TJ91</accession>
<dbReference type="Gene3D" id="3.40.50.720">
    <property type="entry name" value="NAD(P)-binding Rossmann-like Domain"/>
    <property type="match status" value="1"/>
</dbReference>
<protein>
    <submittedName>
        <fullName evidence="4">NAD(P)-binding protein</fullName>
    </submittedName>
</protein>
<reference evidence="4" key="1">
    <citation type="journal article" date="2023" name="Mol. Phylogenet. Evol.">
        <title>Genome-scale phylogeny and comparative genomics of the fungal order Sordariales.</title>
        <authorList>
            <person name="Hensen N."/>
            <person name="Bonometti L."/>
            <person name="Westerberg I."/>
            <person name="Brannstrom I.O."/>
            <person name="Guillou S."/>
            <person name="Cros-Aarteil S."/>
            <person name="Calhoun S."/>
            <person name="Haridas S."/>
            <person name="Kuo A."/>
            <person name="Mondo S."/>
            <person name="Pangilinan J."/>
            <person name="Riley R."/>
            <person name="LaButti K."/>
            <person name="Andreopoulos B."/>
            <person name="Lipzen A."/>
            <person name="Chen C."/>
            <person name="Yan M."/>
            <person name="Daum C."/>
            <person name="Ng V."/>
            <person name="Clum A."/>
            <person name="Steindorff A."/>
            <person name="Ohm R.A."/>
            <person name="Martin F."/>
            <person name="Silar P."/>
            <person name="Natvig D.O."/>
            <person name="Lalanne C."/>
            <person name="Gautier V."/>
            <person name="Ament-Velasquez S.L."/>
            <person name="Kruys A."/>
            <person name="Hutchinson M.I."/>
            <person name="Powell A.J."/>
            <person name="Barry K."/>
            <person name="Miller A.N."/>
            <person name="Grigoriev I.V."/>
            <person name="Debuchy R."/>
            <person name="Gladieux P."/>
            <person name="Hiltunen Thoren M."/>
            <person name="Johannesson H."/>
        </authorList>
    </citation>
    <scope>NUCLEOTIDE SEQUENCE</scope>
    <source>
        <strain evidence="4">CBS 508.74</strain>
    </source>
</reference>
<dbReference type="Proteomes" id="UP001302812">
    <property type="component" value="Unassembled WGS sequence"/>
</dbReference>
<dbReference type="InterPro" id="IPR002347">
    <property type="entry name" value="SDR_fam"/>
</dbReference>
<keyword evidence="2" id="KW-0521">NADP</keyword>
<comment type="similarity">
    <text evidence="1">Belongs to the short-chain dehydrogenases/reductases (SDR) family.</text>
</comment>
<gene>
    <name evidence="4" type="ORF">N656DRAFT_765848</name>
</gene>
<evidence type="ECO:0000256" key="1">
    <source>
        <dbReference type="ARBA" id="ARBA00006484"/>
    </source>
</evidence>
<dbReference type="AlphaFoldDB" id="A0AAN6TJ91"/>
<dbReference type="RefSeq" id="XP_064673069.1">
    <property type="nucleotide sequence ID" value="XM_064813439.1"/>
</dbReference>
<dbReference type="Pfam" id="PF00106">
    <property type="entry name" value="adh_short"/>
    <property type="match status" value="1"/>
</dbReference>
<evidence type="ECO:0000313" key="5">
    <source>
        <dbReference type="Proteomes" id="UP001302812"/>
    </source>
</evidence>
<keyword evidence="3" id="KW-0560">Oxidoreductase</keyword>
<dbReference type="GO" id="GO:0016491">
    <property type="term" value="F:oxidoreductase activity"/>
    <property type="evidence" value="ECO:0007669"/>
    <property type="project" value="UniProtKB-KW"/>
</dbReference>
<dbReference type="SUPFAM" id="SSF51735">
    <property type="entry name" value="NAD(P)-binding Rossmann-fold domains"/>
    <property type="match status" value="1"/>
</dbReference>
<name>A0AAN6TJ91_9PEZI</name>
<reference evidence="4" key="2">
    <citation type="submission" date="2023-05" db="EMBL/GenBank/DDBJ databases">
        <authorList>
            <consortium name="Lawrence Berkeley National Laboratory"/>
            <person name="Steindorff A."/>
            <person name="Hensen N."/>
            <person name="Bonometti L."/>
            <person name="Westerberg I."/>
            <person name="Brannstrom I.O."/>
            <person name="Guillou S."/>
            <person name="Cros-Aarteil S."/>
            <person name="Calhoun S."/>
            <person name="Haridas S."/>
            <person name="Kuo A."/>
            <person name="Mondo S."/>
            <person name="Pangilinan J."/>
            <person name="Riley R."/>
            <person name="Labutti K."/>
            <person name="Andreopoulos B."/>
            <person name="Lipzen A."/>
            <person name="Chen C."/>
            <person name="Yanf M."/>
            <person name="Daum C."/>
            <person name="Ng V."/>
            <person name="Clum A."/>
            <person name="Ohm R."/>
            <person name="Martin F."/>
            <person name="Silar P."/>
            <person name="Natvig D."/>
            <person name="Lalanne C."/>
            <person name="Gautier V."/>
            <person name="Ament-Velasquez S.L."/>
            <person name="Kruys A."/>
            <person name="Hutchinson M.I."/>
            <person name="Powell A.J."/>
            <person name="Barry K."/>
            <person name="Miller A.N."/>
            <person name="Grigoriev I.V."/>
            <person name="Debuchy R."/>
            <person name="Gladieux P."/>
            <person name="Thoren M.H."/>
            <person name="Johannesson H."/>
        </authorList>
    </citation>
    <scope>NUCLEOTIDE SEQUENCE</scope>
    <source>
        <strain evidence="4">CBS 508.74</strain>
    </source>
</reference>
<evidence type="ECO:0000313" key="4">
    <source>
        <dbReference type="EMBL" id="KAK4115499.1"/>
    </source>
</evidence>
<dbReference type="EMBL" id="MU853334">
    <property type="protein sequence ID" value="KAK4115499.1"/>
    <property type="molecule type" value="Genomic_DNA"/>
</dbReference>
<organism evidence="4 5">
    <name type="scientific">Canariomyces notabilis</name>
    <dbReference type="NCBI Taxonomy" id="2074819"/>
    <lineage>
        <taxon>Eukaryota</taxon>
        <taxon>Fungi</taxon>
        <taxon>Dikarya</taxon>
        <taxon>Ascomycota</taxon>
        <taxon>Pezizomycotina</taxon>
        <taxon>Sordariomycetes</taxon>
        <taxon>Sordariomycetidae</taxon>
        <taxon>Sordariales</taxon>
        <taxon>Chaetomiaceae</taxon>
        <taxon>Canariomyces</taxon>
    </lineage>
</organism>
<keyword evidence="5" id="KW-1185">Reference proteome</keyword>
<dbReference type="GeneID" id="89937564"/>
<sequence>MAAPSAPSSLSLDMGPAPSFARVFVKSQFCTKTKRVALSPETSLTGKTVLVTGASTGLGYHACRHFLSLNLSRLILAVRSVAKGERVAQEFRAKYPNATIEVWELEMSDYDSVIGFSKRVAAEFDNNSSAVEAEPKEHQQRKKARLDIAVLNAGMTGATFTRDKKTGHCEVVQVNYLSTVLLSVLLMPVMRDEAGGNPGRLCIVGSGASHMAKLPNRHKRPFLASFDDPAVQPWEPAERYFASKALGMLFFVRLIDYLPSPDELVVNLVDPGYCKGTDLHRDAKGLMRIMLSATKELTGRPLEDGAWTYVDAAVVKGKESHGCFVMDWDIRPFINVVYEPEGQGLLDALFEETVDELSFAGVRKILHDMKRKRTA</sequence>
<comment type="caution">
    <text evidence="4">The sequence shown here is derived from an EMBL/GenBank/DDBJ whole genome shotgun (WGS) entry which is preliminary data.</text>
</comment>
<dbReference type="PANTHER" id="PTHR24320">
    <property type="entry name" value="RETINOL DEHYDROGENASE"/>
    <property type="match status" value="1"/>
</dbReference>
<evidence type="ECO:0000256" key="3">
    <source>
        <dbReference type="ARBA" id="ARBA00023002"/>
    </source>
</evidence>
<proteinExistence type="inferred from homology"/>
<evidence type="ECO:0000256" key="2">
    <source>
        <dbReference type="ARBA" id="ARBA00022857"/>
    </source>
</evidence>
<dbReference type="InterPro" id="IPR036291">
    <property type="entry name" value="NAD(P)-bd_dom_sf"/>
</dbReference>